<organism evidence="1 2">
    <name type="scientific">Flavobacterium saliperosum S13</name>
    <dbReference type="NCBI Taxonomy" id="1341155"/>
    <lineage>
        <taxon>Bacteria</taxon>
        <taxon>Pseudomonadati</taxon>
        <taxon>Bacteroidota</taxon>
        <taxon>Flavobacteriia</taxon>
        <taxon>Flavobacteriales</taxon>
        <taxon>Flavobacteriaceae</taxon>
        <taxon>Flavobacterium</taxon>
    </lineage>
</organism>
<dbReference type="Proteomes" id="UP000018234">
    <property type="component" value="Unassembled WGS sequence"/>
</dbReference>
<dbReference type="EMBL" id="AVFO01000040">
    <property type="protein sequence ID" value="ESU24122.1"/>
    <property type="molecule type" value="Genomic_DNA"/>
</dbReference>
<name>A0ABN0QEZ7_9FLAO</name>
<dbReference type="RefSeq" id="WP_023577096.1">
    <property type="nucleotide sequence ID" value="NZ_AVFO01000040.1"/>
</dbReference>
<protein>
    <submittedName>
        <fullName evidence="1">Uncharacterized protein</fullName>
    </submittedName>
</protein>
<reference evidence="1 2" key="1">
    <citation type="submission" date="2013-08" db="EMBL/GenBank/DDBJ databases">
        <title>Flavobacterium saliperosum type strain genome sequencing.</title>
        <authorList>
            <person name="Lee K."/>
            <person name="Yi H."/>
            <person name="Park S."/>
            <person name="Chun J."/>
        </authorList>
    </citation>
    <scope>NUCLEOTIDE SEQUENCE [LARGE SCALE GENOMIC DNA]</scope>
    <source>
        <strain evidence="1 2">S13</strain>
    </source>
</reference>
<accession>A0ABN0QEZ7</accession>
<proteinExistence type="predicted"/>
<keyword evidence="2" id="KW-1185">Reference proteome</keyword>
<evidence type="ECO:0000313" key="1">
    <source>
        <dbReference type="EMBL" id="ESU24122.1"/>
    </source>
</evidence>
<comment type="caution">
    <text evidence="1">The sequence shown here is derived from an EMBL/GenBank/DDBJ whole genome shotgun (WGS) entry which is preliminary data.</text>
</comment>
<gene>
    <name evidence="1" type="ORF">FSS13T_20950</name>
</gene>
<evidence type="ECO:0000313" key="2">
    <source>
        <dbReference type="Proteomes" id="UP000018234"/>
    </source>
</evidence>
<sequence length="147" mass="16966">MQNNFKSVIHFRRYKMPNTPTYTTFFDTVKSSIANGTFAKLTLTKTIGQPELQNIYVRTAVENGVLKLSVTHKIYNEGLQEIEKIIEMDAMEAELVPYINNPFMWVLLFTTEADVTMKLNKKRIANITEQPPTFKNPDAVLSEFRNQ</sequence>